<dbReference type="Proteomes" id="UP000295756">
    <property type="component" value="Chromosome"/>
</dbReference>
<evidence type="ECO:0000313" key="1">
    <source>
        <dbReference type="EMBL" id="QBR46742.1"/>
    </source>
</evidence>
<name>A0ABX5SHB4_9LACO</name>
<reference evidence="1 2" key="1">
    <citation type="submission" date="2019-03" db="EMBL/GenBank/DDBJ databases">
        <title>Complete Genome Sequence of Leuconostoc kimchii strain NKJ218 Isolated from Homemade Kimchi.</title>
        <authorList>
            <person name="Jung J.Y."/>
            <person name="Jin H.M."/>
            <person name="Jung J.-W."/>
            <person name="Lee S.-Y."/>
            <person name="Ryu B.-G."/>
            <person name="Han S.-S."/>
            <person name="Kang H.K."/>
            <person name="Choi H.W."/>
            <person name="Chung E.J."/>
            <person name="Choi K.-M."/>
        </authorList>
    </citation>
    <scope>NUCLEOTIDE SEQUENCE [LARGE SCALE GENOMIC DNA]</scope>
    <source>
        <strain evidence="1 2">NKJ218</strain>
    </source>
</reference>
<accession>A0ABX5SHB4</accession>
<protein>
    <submittedName>
        <fullName evidence="1">Uncharacterized protein</fullName>
    </submittedName>
</protein>
<proteinExistence type="predicted"/>
<evidence type="ECO:0000313" key="2">
    <source>
        <dbReference type="Proteomes" id="UP000295756"/>
    </source>
</evidence>
<dbReference type="EMBL" id="CP037939">
    <property type="protein sequence ID" value="QBR46742.1"/>
    <property type="molecule type" value="Genomic_DNA"/>
</dbReference>
<gene>
    <name evidence="1" type="ORF">EW139_00830</name>
</gene>
<organism evidence="1 2">
    <name type="scientific">Leuconostoc kimchii</name>
    <dbReference type="NCBI Taxonomy" id="136609"/>
    <lineage>
        <taxon>Bacteria</taxon>
        <taxon>Bacillati</taxon>
        <taxon>Bacillota</taxon>
        <taxon>Bacilli</taxon>
        <taxon>Lactobacillales</taxon>
        <taxon>Lactobacillaceae</taxon>
        <taxon>Leuconostoc</taxon>
    </lineage>
</organism>
<sequence>MMDQFDALKKFQVINNQQLSEVSGGKTLRITPWQLYNSKIHKYFGNHSAMWSATGRIFSKK</sequence>
<dbReference type="RefSeq" id="WP_013102827.1">
    <property type="nucleotide sequence ID" value="NZ_CP037939.1"/>
</dbReference>
<keyword evidence="2" id="KW-1185">Reference proteome</keyword>